<dbReference type="InterPro" id="IPR053195">
    <property type="entry name" value="Bax-like"/>
</dbReference>
<evidence type="ECO:0000313" key="3">
    <source>
        <dbReference type="Proteomes" id="UP000838748"/>
    </source>
</evidence>
<dbReference type="EMBL" id="CAKLDM010000002">
    <property type="protein sequence ID" value="CAH0539873.1"/>
    <property type="molecule type" value="Genomic_DNA"/>
</dbReference>
<dbReference type="Pfam" id="PF01832">
    <property type="entry name" value="Glucosaminidase"/>
    <property type="match status" value="1"/>
</dbReference>
<dbReference type="PANTHER" id="PTHR40572:SF1">
    <property type="entry name" value="PROTEIN BAX"/>
    <property type="match status" value="1"/>
</dbReference>
<comment type="caution">
    <text evidence="2">The sequence shown here is derived from an EMBL/GenBank/DDBJ whole genome shotgun (WGS) entry which is preliminary data.</text>
</comment>
<evidence type="ECO:0000259" key="1">
    <source>
        <dbReference type="Pfam" id="PF01832"/>
    </source>
</evidence>
<accession>A0ABM9A658</accession>
<feature type="domain" description="Mannosyl-glycoprotein endo-beta-N-acetylglucosamidase-like" evidence="1">
    <location>
        <begin position="132"/>
        <end position="270"/>
    </location>
</feature>
<dbReference type="RefSeq" id="WP_237361938.1">
    <property type="nucleotide sequence ID" value="NZ_CAKLDM010000002.1"/>
</dbReference>
<proteinExistence type="predicted"/>
<dbReference type="Proteomes" id="UP000838748">
    <property type="component" value="Unassembled WGS sequence"/>
</dbReference>
<protein>
    <recommendedName>
        <fullName evidence="1">Mannosyl-glycoprotein endo-beta-N-acetylglucosamidase-like domain-containing protein</fullName>
    </recommendedName>
</protein>
<sequence>MRNKGTSVLFFGVIAGFSLYLTHGYMNEPDNETDKADYSLGAVIADSPTTLSNSPDFGAIADVAERKRRFFEFLKKGVELENSRIIKERARIGKMRHDFEQGNFSSEDQSYAIRLGKLYNVEVPADGVDAKWFDAMEHHVDVLPYALVLIQAANESAWGTSRFAREGNNYFGQWCYTAGCGLVPLSRPAGSTYEVAKYHSVQQSIHAYFMNVNRNKAYQPLRQIRYKLREEKADLLSDSSALALTNGLLKYSQRGQAYVDDLQTMIKRNEQYWTQ</sequence>
<dbReference type="Gene3D" id="1.10.530.10">
    <property type="match status" value="1"/>
</dbReference>
<dbReference type="InterPro" id="IPR002901">
    <property type="entry name" value="MGlyc_endo_b_GlcNAc-like_dom"/>
</dbReference>
<evidence type="ECO:0000313" key="2">
    <source>
        <dbReference type="EMBL" id="CAH0539873.1"/>
    </source>
</evidence>
<name>A0ABM9A658_9VIBR</name>
<dbReference type="PANTHER" id="PTHR40572">
    <property type="entry name" value="PROTEIN BAX"/>
    <property type="match status" value="1"/>
</dbReference>
<reference evidence="2" key="1">
    <citation type="submission" date="2021-11" db="EMBL/GenBank/DDBJ databases">
        <authorList>
            <person name="Rodrigo-Torres L."/>
            <person name="Arahal R. D."/>
            <person name="Lucena T."/>
        </authorList>
    </citation>
    <scope>NUCLEOTIDE SEQUENCE</scope>
    <source>
        <strain evidence="2">CECT 7928</strain>
    </source>
</reference>
<organism evidence="2 3">
    <name type="scientific">Vibrio marisflavi CECT 7928</name>
    <dbReference type="NCBI Taxonomy" id="634439"/>
    <lineage>
        <taxon>Bacteria</taxon>
        <taxon>Pseudomonadati</taxon>
        <taxon>Pseudomonadota</taxon>
        <taxon>Gammaproteobacteria</taxon>
        <taxon>Vibrionales</taxon>
        <taxon>Vibrionaceae</taxon>
        <taxon>Vibrio</taxon>
    </lineage>
</organism>
<keyword evidence="3" id="KW-1185">Reference proteome</keyword>
<gene>
    <name evidence="2" type="ORF">VMF7928_02501</name>
</gene>